<dbReference type="Pfam" id="PF07963">
    <property type="entry name" value="N_methyl"/>
    <property type="match status" value="1"/>
</dbReference>
<keyword evidence="2" id="KW-0488">Methylation</keyword>
<proteinExistence type="predicted"/>
<gene>
    <name evidence="8" type="primary">gspH</name>
    <name evidence="8" type="ORF">EWH46_13905</name>
</gene>
<evidence type="ECO:0000313" key="9">
    <source>
        <dbReference type="Proteomes" id="UP000323522"/>
    </source>
</evidence>
<evidence type="ECO:0000256" key="5">
    <source>
        <dbReference type="ARBA" id="ARBA00023136"/>
    </source>
</evidence>
<evidence type="ECO:0000313" key="8">
    <source>
        <dbReference type="EMBL" id="QEN02701.1"/>
    </source>
</evidence>
<dbReference type="PRINTS" id="PR00885">
    <property type="entry name" value="BCTERIALGSPH"/>
</dbReference>
<sequence length="173" mass="18243">MAVSRSGQRGGQRGFTLLELLVVVAIVALASAVVTMALPDPASTRLEREASRLAAILEAARVQARASGTLAGWAPGPGRPGSFGPDDRAEDADFHFQGLPPQHGLPQHWAERELSGRIEVQLPPGQRALVLGPEPVIPAQQLVLRLEDRSVRLGSDGLAPFAVISEDGDAAPR</sequence>
<evidence type="ECO:0000256" key="1">
    <source>
        <dbReference type="ARBA" id="ARBA00004167"/>
    </source>
</evidence>
<keyword evidence="3 7" id="KW-0812">Transmembrane</keyword>
<name>A0A5C1Q546_9BURK</name>
<dbReference type="InterPro" id="IPR002416">
    <property type="entry name" value="T2SS_protein-GspH"/>
</dbReference>
<dbReference type="GO" id="GO:0015627">
    <property type="term" value="C:type II protein secretion system complex"/>
    <property type="evidence" value="ECO:0007669"/>
    <property type="project" value="InterPro"/>
</dbReference>
<feature type="compositionally biased region" description="Basic and acidic residues" evidence="6">
    <location>
        <begin position="85"/>
        <end position="94"/>
    </location>
</feature>
<dbReference type="NCBIfam" id="TIGR02532">
    <property type="entry name" value="IV_pilin_GFxxxE"/>
    <property type="match status" value="1"/>
</dbReference>
<feature type="region of interest" description="Disordered" evidence="6">
    <location>
        <begin position="70"/>
        <end position="97"/>
    </location>
</feature>
<evidence type="ECO:0000256" key="3">
    <source>
        <dbReference type="ARBA" id="ARBA00022692"/>
    </source>
</evidence>
<evidence type="ECO:0000256" key="4">
    <source>
        <dbReference type="ARBA" id="ARBA00022989"/>
    </source>
</evidence>
<dbReference type="OrthoDB" id="9154196at2"/>
<feature type="transmembrane region" description="Helical" evidence="7">
    <location>
        <begin position="20"/>
        <end position="38"/>
    </location>
</feature>
<accession>A0A5C1Q546</accession>
<dbReference type="SUPFAM" id="SSF54523">
    <property type="entry name" value="Pili subunits"/>
    <property type="match status" value="1"/>
</dbReference>
<dbReference type="GO" id="GO:0015628">
    <property type="term" value="P:protein secretion by the type II secretion system"/>
    <property type="evidence" value="ECO:0007669"/>
    <property type="project" value="InterPro"/>
</dbReference>
<dbReference type="KEGG" id="snn:EWH46_13905"/>
<dbReference type="EMBL" id="CP035708">
    <property type="protein sequence ID" value="QEN02701.1"/>
    <property type="molecule type" value="Genomic_DNA"/>
</dbReference>
<evidence type="ECO:0000256" key="6">
    <source>
        <dbReference type="SAM" id="MobiDB-lite"/>
    </source>
</evidence>
<dbReference type="InterPro" id="IPR012902">
    <property type="entry name" value="N_methyl_site"/>
</dbReference>
<dbReference type="PROSITE" id="PS00409">
    <property type="entry name" value="PROKAR_NTER_METHYL"/>
    <property type="match status" value="1"/>
</dbReference>
<dbReference type="GO" id="GO:0016020">
    <property type="term" value="C:membrane"/>
    <property type="evidence" value="ECO:0007669"/>
    <property type="project" value="UniProtKB-SubCell"/>
</dbReference>
<dbReference type="InterPro" id="IPR045584">
    <property type="entry name" value="Pilin-like"/>
</dbReference>
<keyword evidence="5 7" id="KW-0472">Membrane</keyword>
<dbReference type="Proteomes" id="UP000323522">
    <property type="component" value="Chromosome"/>
</dbReference>
<reference evidence="8 9" key="1">
    <citation type="submission" date="2019-02" db="EMBL/GenBank/DDBJ databases">
        <title>Complete Genome Sequence and Methylome Analysis of Sphaerotilus natans subsp. sulfidivorans D-507.</title>
        <authorList>
            <person name="Fomenkov A."/>
            <person name="Gridneva E."/>
            <person name="Smolyakov D."/>
            <person name="Dubinina G."/>
            <person name="Vincze T."/>
            <person name="Grabovich M."/>
            <person name="Roberts R.J."/>
        </authorList>
    </citation>
    <scope>NUCLEOTIDE SEQUENCE [LARGE SCALE GENOMIC DNA]</scope>
    <source>
        <strain evidence="8 9">D-507</strain>
    </source>
</reference>
<comment type="subcellular location">
    <subcellularLocation>
        <location evidence="1">Membrane</location>
        <topology evidence="1">Single-pass membrane protein</topology>
    </subcellularLocation>
</comment>
<dbReference type="AlphaFoldDB" id="A0A5C1Q546"/>
<evidence type="ECO:0000256" key="2">
    <source>
        <dbReference type="ARBA" id="ARBA00022481"/>
    </source>
</evidence>
<organism evidence="8 9">
    <name type="scientific">Sphaerotilus sulfidivorans</name>
    <dbReference type="NCBI Taxonomy" id="639200"/>
    <lineage>
        <taxon>Bacteria</taxon>
        <taxon>Pseudomonadati</taxon>
        <taxon>Pseudomonadota</taxon>
        <taxon>Betaproteobacteria</taxon>
        <taxon>Burkholderiales</taxon>
        <taxon>Sphaerotilaceae</taxon>
        <taxon>Sphaerotilus</taxon>
    </lineage>
</organism>
<protein>
    <submittedName>
        <fullName evidence="8">Type II secretion system protein GspH</fullName>
    </submittedName>
</protein>
<keyword evidence="4 7" id="KW-1133">Transmembrane helix</keyword>
<evidence type="ECO:0000256" key="7">
    <source>
        <dbReference type="SAM" id="Phobius"/>
    </source>
</evidence>